<reference evidence="3" key="1">
    <citation type="journal article" date="2000" name="DNA Res.">
        <title>Structural analysis of Arabidopsis thaliana chromosome 3. II. Sequence features of the 4,251,695 bp regions covered by 90 P1, TAC and BAC clones.</title>
        <authorList>
            <person name="Nakamura Y."/>
        </authorList>
    </citation>
    <scope>NUCLEOTIDE SEQUENCE [LARGE SCALE GENOMIC DNA]</scope>
</reference>
<name>Q9LRQ2_ARATH</name>
<evidence type="ECO:0000256" key="1">
    <source>
        <dbReference type="ARBA" id="ARBA00022679"/>
    </source>
</evidence>
<reference key="2">
    <citation type="journal article" date="2000" name="Nature">
        <title>Sequence and analysis of chromosome 3 of the plant Arabidopsis thaliana.</title>
        <authorList>
            <consortium name="European Union Chromosome 3 Arabidopsis Sequencing Consortium"/>
            <consortium name="Institute for Genomic Research"/>
            <consortium name="Kazusa DNA Research Institute"/>
            <person name="Salanoubat M."/>
            <person name="Lemcke K."/>
            <person name="Rieger M."/>
            <person name="Ansorge W."/>
            <person name="Unseld M."/>
            <person name="Fartmann B."/>
            <person name="Valle G."/>
            <person name="Blocker H."/>
            <person name="Perez-Alonso M."/>
            <person name="Obermaier B."/>
            <person name="Delseny M."/>
            <person name="Boutry M."/>
            <person name="Grivell L.A."/>
            <person name="Mache R."/>
            <person name="Puigdomenech P."/>
            <person name="De Simone V."/>
            <person name="Choisne N."/>
            <person name="Artiguenave F."/>
            <person name="Robert C."/>
            <person name="Brottier P."/>
            <person name="Wincker P."/>
            <person name="Cattolico L."/>
            <person name="Weissenbach J."/>
            <person name="Saurin W."/>
            <person name="Quetier F."/>
            <person name="Schafer M."/>
            <person name="Muller-Auer S."/>
            <person name="Gabel C."/>
            <person name="Fuchs M."/>
            <person name="Benes V."/>
            <person name="Wurmbach E."/>
            <person name="Drzonek H."/>
            <person name="Erfle H."/>
            <person name="Jordan N."/>
            <person name="Bangert S."/>
            <person name="Wiedelmann R."/>
            <person name="Kranz H."/>
            <person name="Voss H."/>
            <person name="Holland R."/>
            <person name="Brandt P."/>
            <person name="Nyakatura G."/>
            <person name="Vezzi A."/>
            <person name="D'Angelo M."/>
            <person name="Pallavicini A."/>
            <person name="Toppo S."/>
            <person name="Simionati B."/>
            <person name="Conrad A."/>
            <person name="Hornischer K."/>
            <person name="Kauer G."/>
            <person name="Lohnert T.H."/>
            <person name="Nordsiek G."/>
            <person name="Reichelt J."/>
            <person name="Scharfe M."/>
            <person name="Schon O."/>
            <person name="Bargues M."/>
            <person name="Terol J."/>
            <person name="Climent J."/>
            <person name="Navarro P."/>
            <person name="Collado C."/>
            <person name="Perez-Perez A."/>
            <person name="Ottenwalder B."/>
            <person name="Duchemin D."/>
            <person name="Cooke R."/>
            <person name="Laudie M."/>
            <person name="Berger-Llauro C."/>
            <person name="Purnelle B."/>
            <person name="Masuy D."/>
            <person name="de Haan M."/>
            <person name="Maarse A.C."/>
            <person name="Alcaraz J.P."/>
            <person name="Cottet A."/>
            <person name="Casacuberta E."/>
            <person name="Monfort A."/>
            <person name="Argiriou A."/>
            <person name="flores M."/>
            <person name="Liguori R."/>
            <person name="Vitale D."/>
            <person name="Mannhaupt G."/>
            <person name="Haase D."/>
            <person name="Schoof H."/>
            <person name="Rudd S."/>
            <person name="Zaccaria P."/>
            <person name="Mewes H.W."/>
            <person name="Mayer K.F."/>
            <person name="Kaul S."/>
            <person name="Town C.D."/>
            <person name="Koo H.L."/>
            <person name="Tallon L.J."/>
            <person name="Jenkins J."/>
            <person name="Rooney T."/>
            <person name="Rizzo M."/>
            <person name="Walts A."/>
            <person name="Utterback T."/>
            <person name="Fujii C.Y."/>
            <person name="Shea T.P."/>
            <person name="Creasy T.H."/>
            <person name="Haas B."/>
            <person name="Maiti R."/>
            <person name="Wu D."/>
            <person name="Peterson J."/>
            <person name="Van Aken S."/>
            <person name="Pai G."/>
            <person name="Militscher J."/>
            <person name="Sellers P."/>
            <person name="Gill J.E."/>
            <person name="Feldblyum T.V."/>
            <person name="Preuss D."/>
            <person name="Lin X."/>
            <person name="Nierman W.C."/>
            <person name="Salzberg S.L."/>
            <person name="White O."/>
            <person name="Venter J.C."/>
            <person name="Fraser C.M."/>
            <person name="Kaneko T."/>
            <person name="Nakamura Y."/>
            <person name="Sato S."/>
            <person name="Kato T."/>
            <person name="Asamizu E."/>
            <person name="Sasamoto S."/>
            <person name="Kimura T."/>
            <person name="Idesawa K."/>
            <person name="Kawashima K."/>
            <person name="Kishida Y."/>
            <person name="Kiyokawa C."/>
            <person name="Kohara M."/>
            <person name="Matsumoto M."/>
            <person name="Matsuno A."/>
            <person name="Muraki A."/>
            <person name="Nakayama S."/>
            <person name="Nakazaki N."/>
            <person name="Shinpo S."/>
            <person name="Takeuchi C."/>
            <person name="Wada T."/>
            <person name="Watanabe A."/>
            <person name="Yamada M."/>
            <person name="Yasuda M."/>
            <person name="Tabata S."/>
        </authorList>
    </citation>
    <scope>NUCLEOTIDE SEQUENCE [LARGE SCALE GENOMIC DNA]</scope>
    <source>
        <strain>cv. Columbia</strain>
    </source>
</reference>
<evidence type="ECO:0000256" key="2">
    <source>
        <dbReference type="ARBA" id="ARBA00023315"/>
    </source>
</evidence>
<dbReference type="Gene3D" id="3.30.559.10">
    <property type="entry name" value="Chloramphenicol acetyltransferase-like domain"/>
    <property type="match status" value="3"/>
</dbReference>
<keyword evidence="2" id="KW-0012">Acyltransferase</keyword>
<dbReference type="AlphaFoldDB" id="Q9LRQ2"/>
<keyword evidence="1" id="KW-0808">Transferase</keyword>
<organism evidence="3">
    <name type="scientific">Arabidopsis thaliana</name>
    <name type="common">Mouse-ear cress</name>
    <dbReference type="NCBI Taxonomy" id="3702"/>
    <lineage>
        <taxon>Eukaryota</taxon>
        <taxon>Viridiplantae</taxon>
        <taxon>Streptophyta</taxon>
        <taxon>Embryophyta</taxon>
        <taxon>Tracheophyta</taxon>
        <taxon>Spermatophyta</taxon>
        <taxon>Magnoliopsida</taxon>
        <taxon>eudicotyledons</taxon>
        <taxon>Gunneridae</taxon>
        <taxon>Pentapetalae</taxon>
        <taxon>rosids</taxon>
        <taxon>malvids</taxon>
        <taxon>Brassicales</taxon>
        <taxon>Brassicaceae</taxon>
        <taxon>Camelineae</taxon>
        <taxon>Arabidopsis</taxon>
    </lineage>
</organism>
<dbReference type="Pfam" id="PF02458">
    <property type="entry name" value="Transferase"/>
    <property type="match status" value="1"/>
</dbReference>
<dbReference type="InterPro" id="IPR051504">
    <property type="entry name" value="Plant_metabolite_acyltrans"/>
</dbReference>
<dbReference type="GO" id="GO:0016747">
    <property type="term" value="F:acyltransferase activity, transferring groups other than amino-acyl groups"/>
    <property type="evidence" value="ECO:0007669"/>
    <property type="project" value="UniProtKB-ARBA"/>
</dbReference>
<evidence type="ECO:0000313" key="3">
    <source>
        <dbReference type="EMBL" id="BAB02524.1"/>
    </source>
</evidence>
<dbReference type="EMBL" id="AB028618">
    <property type="protein sequence ID" value="BAB02524.1"/>
    <property type="molecule type" value="Genomic_DNA"/>
</dbReference>
<sequence>MALNMIKISRVSHATNSVTPLFLPLTFFDLLWLKHHPIERVTFYKLSESSSHDSFFSTILPKLEQSLSLALTNFLPLSGHIKWDPQDPKPHVIIFPQDTVSSLWLSPTLTSQDSPAKSLVSRASYVLLSLRFSLGLTTHHVIMDGKTSTNFHKSWAHICKYGTIPQGFVLPTHSDRTVINVSVGLEFKILQLLSYLSGDVDNDTRTLKSPSAKEIDDDLVRVTLQLSQENIKKLKERTKNESTRSDLYLSTFVVKYAYVLTCVVKARGGNVDRPIRFMYAADFRNRLDPPVPLTYFGNCVLPIDIHFGRRWVCEWRGDSK</sequence>
<proteinExistence type="predicted"/>
<dbReference type="InterPro" id="IPR023213">
    <property type="entry name" value="CAT-like_dom_sf"/>
</dbReference>
<accession>Q9LRQ2</accession>
<protein>
    <submittedName>
        <fullName evidence="3">Uncharacterized protein</fullName>
    </submittedName>
</protein>
<dbReference type="PANTHER" id="PTHR31625">
    <property type="match status" value="1"/>
</dbReference>